<dbReference type="GeneID" id="37198679"/>
<evidence type="ECO:0000259" key="3">
    <source>
        <dbReference type="Pfam" id="PF12588"/>
    </source>
</evidence>
<name>A0A395IB04_ASPHC</name>
<keyword evidence="2" id="KW-0456">Lyase</keyword>
<dbReference type="STRING" id="1450537.A0A395IB04"/>
<evidence type="ECO:0000256" key="1">
    <source>
        <dbReference type="ARBA" id="ARBA00022793"/>
    </source>
</evidence>
<dbReference type="GO" id="GO:0005739">
    <property type="term" value="C:mitochondrion"/>
    <property type="evidence" value="ECO:0007669"/>
    <property type="project" value="TreeGrafter"/>
</dbReference>
<keyword evidence="5" id="KW-1185">Reference proteome</keyword>
<dbReference type="PANTHER" id="PTHR10067">
    <property type="entry name" value="PHOSPHATIDYLSERINE DECARBOXYLASE"/>
    <property type="match status" value="1"/>
</dbReference>
<dbReference type="EMBL" id="KZ824267">
    <property type="protein sequence ID" value="RAL17402.1"/>
    <property type="molecule type" value="Genomic_DNA"/>
</dbReference>
<evidence type="ECO:0000313" key="4">
    <source>
        <dbReference type="EMBL" id="RAL17402.1"/>
    </source>
</evidence>
<keyword evidence="1" id="KW-0210">Decarboxylase</keyword>
<dbReference type="OrthoDB" id="5973539at2759"/>
<organism evidence="4 5">
    <name type="scientific">Aspergillus homomorphus (strain CBS 101889)</name>
    <dbReference type="NCBI Taxonomy" id="1450537"/>
    <lineage>
        <taxon>Eukaryota</taxon>
        <taxon>Fungi</taxon>
        <taxon>Dikarya</taxon>
        <taxon>Ascomycota</taxon>
        <taxon>Pezizomycotina</taxon>
        <taxon>Eurotiomycetes</taxon>
        <taxon>Eurotiomycetidae</taxon>
        <taxon>Eurotiales</taxon>
        <taxon>Aspergillaceae</taxon>
        <taxon>Aspergillus</taxon>
        <taxon>Aspergillus subgen. Circumdati</taxon>
    </lineage>
</organism>
<dbReference type="PANTHER" id="PTHR10067:SF9">
    <property type="entry name" value="PHOSPHATIDYLSERINE DECARBOXYLASE FAMILY PROTEIN (AFU_ORTHOLOGUE AFUA_7G01730)"/>
    <property type="match status" value="1"/>
</dbReference>
<dbReference type="GO" id="GO:0004609">
    <property type="term" value="F:phosphatidylserine decarboxylase activity"/>
    <property type="evidence" value="ECO:0007669"/>
    <property type="project" value="InterPro"/>
</dbReference>
<dbReference type="InterPro" id="IPR003817">
    <property type="entry name" value="PS_Dcarbxylase"/>
</dbReference>
<protein>
    <recommendedName>
        <fullName evidence="3">L-tryptophan decarboxylase PsiD-like domain-containing protein</fullName>
    </recommendedName>
</protein>
<feature type="domain" description="L-tryptophan decarboxylase PsiD-like" evidence="3">
    <location>
        <begin position="20"/>
        <end position="143"/>
    </location>
</feature>
<dbReference type="AlphaFoldDB" id="A0A395IB04"/>
<gene>
    <name evidence="4" type="ORF">BO97DRAFT_402015</name>
</gene>
<accession>A0A395IB04</accession>
<evidence type="ECO:0000256" key="2">
    <source>
        <dbReference type="ARBA" id="ARBA00023239"/>
    </source>
</evidence>
<dbReference type="Pfam" id="PF12588">
    <property type="entry name" value="PSDC"/>
    <property type="match status" value="1"/>
</dbReference>
<dbReference type="InterPro" id="IPR022237">
    <property type="entry name" value="PsiD-like"/>
</dbReference>
<evidence type="ECO:0000313" key="5">
    <source>
        <dbReference type="Proteomes" id="UP000248961"/>
    </source>
</evidence>
<sequence>MDFLKSNVPFPDLGELSSATVTKLGSLIKSDPLLLKNATEMFTQAGSKQNLGSFLSNLSKLTRTAPTYNADAKGTSGGSLGILTNLIEPYVKTPAGQAFFQNEQVDQAFQAILKDWTVYLQSPESANVLNDQPGGWFSSEALSDERLKDFEDDFECNIKTDHWGFKSFDDFFTRRLRDGRRPVADPEDDTIIVSPCDATKFLIQNDIQSNDTFDIKSQQYSLSKMLDGDERANDFIGGTIYQAYLGPMNYHRWHAPVSGKITGIKNIRGGFNPMVYLGKDAAGSSTDSQTGAGSDYPGLKGVRGAWNPMSSLPQDAIPSGKSQKEAESDYPGLKGVVRGGWNPMSNLPQDAIPPSASALTYAAHEATRTLIFIDNKKLGTVACVFGGIMERSSCEPTVSVGVDVSKGDQLGLFHFGGSTHCLIFRPEIKLSWTAGDDVKVNQKLLSLPPPASVQ</sequence>
<dbReference type="VEuPathDB" id="FungiDB:BO97DRAFT_402015"/>
<proteinExistence type="predicted"/>
<dbReference type="Proteomes" id="UP000248961">
    <property type="component" value="Unassembled WGS sequence"/>
</dbReference>
<dbReference type="RefSeq" id="XP_025556556.1">
    <property type="nucleotide sequence ID" value="XM_025694390.1"/>
</dbReference>
<dbReference type="Pfam" id="PF02666">
    <property type="entry name" value="PS_Dcarbxylase"/>
    <property type="match status" value="2"/>
</dbReference>
<dbReference type="GO" id="GO:0006646">
    <property type="term" value="P:phosphatidylethanolamine biosynthetic process"/>
    <property type="evidence" value="ECO:0007669"/>
    <property type="project" value="TreeGrafter"/>
</dbReference>
<reference evidence="4 5" key="1">
    <citation type="submission" date="2018-02" db="EMBL/GenBank/DDBJ databases">
        <title>The genomes of Aspergillus section Nigri reveals drivers in fungal speciation.</title>
        <authorList>
            <consortium name="DOE Joint Genome Institute"/>
            <person name="Vesth T.C."/>
            <person name="Nybo J."/>
            <person name="Theobald S."/>
            <person name="Brandl J."/>
            <person name="Frisvad J.C."/>
            <person name="Nielsen K.F."/>
            <person name="Lyhne E.K."/>
            <person name="Kogle M.E."/>
            <person name="Kuo A."/>
            <person name="Riley R."/>
            <person name="Clum A."/>
            <person name="Nolan M."/>
            <person name="Lipzen A."/>
            <person name="Salamov A."/>
            <person name="Henrissat B."/>
            <person name="Wiebenga A."/>
            <person name="De vries R.P."/>
            <person name="Grigoriev I.V."/>
            <person name="Mortensen U.H."/>
            <person name="Andersen M.R."/>
            <person name="Baker S.E."/>
        </authorList>
    </citation>
    <scope>NUCLEOTIDE SEQUENCE [LARGE SCALE GENOMIC DNA]</scope>
    <source>
        <strain evidence="4 5">CBS 101889</strain>
    </source>
</reference>